<dbReference type="Pfam" id="PF00858">
    <property type="entry name" value="ASC"/>
    <property type="match status" value="1"/>
</dbReference>
<evidence type="ECO:0000313" key="14">
    <source>
        <dbReference type="EMBL" id="GMS86810.1"/>
    </source>
</evidence>
<protein>
    <recommendedName>
        <fullName evidence="16">Ion channel</fullName>
    </recommendedName>
</protein>
<evidence type="ECO:0000256" key="3">
    <source>
        <dbReference type="ARBA" id="ARBA00022448"/>
    </source>
</evidence>
<keyword evidence="3 13" id="KW-0813">Transport</keyword>
<dbReference type="Proteomes" id="UP001432027">
    <property type="component" value="Unassembled WGS sequence"/>
</dbReference>
<evidence type="ECO:0000256" key="4">
    <source>
        <dbReference type="ARBA" id="ARBA00022461"/>
    </source>
</evidence>
<evidence type="ECO:0008006" key="16">
    <source>
        <dbReference type="Google" id="ProtNLM"/>
    </source>
</evidence>
<organism evidence="14 15">
    <name type="scientific">Pristionchus entomophagus</name>
    <dbReference type="NCBI Taxonomy" id="358040"/>
    <lineage>
        <taxon>Eukaryota</taxon>
        <taxon>Metazoa</taxon>
        <taxon>Ecdysozoa</taxon>
        <taxon>Nematoda</taxon>
        <taxon>Chromadorea</taxon>
        <taxon>Rhabditida</taxon>
        <taxon>Rhabditina</taxon>
        <taxon>Diplogasteromorpha</taxon>
        <taxon>Diplogasteroidea</taxon>
        <taxon>Neodiplogasteridae</taxon>
        <taxon>Pristionchus</taxon>
    </lineage>
</organism>
<accession>A0AAV5SUP8</accession>
<keyword evidence="10" id="KW-0325">Glycoprotein</keyword>
<keyword evidence="8 13" id="KW-0406">Ion transport</keyword>
<keyword evidence="11 13" id="KW-0739">Sodium transport</keyword>
<dbReference type="GO" id="GO:0005886">
    <property type="term" value="C:plasma membrane"/>
    <property type="evidence" value="ECO:0007669"/>
    <property type="project" value="TreeGrafter"/>
</dbReference>
<keyword evidence="6" id="KW-1133">Transmembrane helix</keyword>
<dbReference type="AlphaFoldDB" id="A0AAV5SUP8"/>
<evidence type="ECO:0000256" key="2">
    <source>
        <dbReference type="ARBA" id="ARBA00007193"/>
    </source>
</evidence>
<dbReference type="InterPro" id="IPR001873">
    <property type="entry name" value="ENaC"/>
</dbReference>
<evidence type="ECO:0000256" key="10">
    <source>
        <dbReference type="ARBA" id="ARBA00023180"/>
    </source>
</evidence>
<comment type="caution">
    <text evidence="14">The sequence shown here is derived from an EMBL/GenBank/DDBJ whole genome shotgun (WGS) entry which is preliminary data.</text>
</comment>
<dbReference type="Gene3D" id="1.10.287.820">
    <property type="entry name" value="Acid-sensing ion channel domain"/>
    <property type="match status" value="1"/>
</dbReference>
<evidence type="ECO:0000256" key="5">
    <source>
        <dbReference type="ARBA" id="ARBA00022692"/>
    </source>
</evidence>
<dbReference type="EMBL" id="BTSX01000002">
    <property type="protein sequence ID" value="GMS86810.1"/>
    <property type="molecule type" value="Genomic_DNA"/>
</dbReference>
<gene>
    <name evidence="14" type="ORF">PENTCL1PPCAC_8985</name>
</gene>
<evidence type="ECO:0000256" key="13">
    <source>
        <dbReference type="RuleBase" id="RU000679"/>
    </source>
</evidence>
<evidence type="ECO:0000256" key="6">
    <source>
        <dbReference type="ARBA" id="ARBA00022989"/>
    </source>
</evidence>
<comment type="subcellular location">
    <subcellularLocation>
        <location evidence="1">Membrane</location>
        <topology evidence="1">Multi-pass membrane protein</topology>
    </subcellularLocation>
</comment>
<dbReference type="PRINTS" id="PR01078">
    <property type="entry name" value="AMINACHANNEL"/>
</dbReference>
<proteinExistence type="inferred from homology"/>
<keyword evidence="7" id="KW-0915">Sodium</keyword>
<evidence type="ECO:0000313" key="15">
    <source>
        <dbReference type="Proteomes" id="UP001432027"/>
    </source>
</evidence>
<evidence type="ECO:0000256" key="12">
    <source>
        <dbReference type="ARBA" id="ARBA00023303"/>
    </source>
</evidence>
<keyword evidence="5 13" id="KW-0812">Transmembrane</keyword>
<keyword evidence="4 13" id="KW-0894">Sodium channel</keyword>
<keyword evidence="15" id="KW-1185">Reference proteome</keyword>
<evidence type="ECO:0000256" key="11">
    <source>
        <dbReference type="ARBA" id="ARBA00023201"/>
    </source>
</evidence>
<feature type="non-terminal residue" evidence="14">
    <location>
        <position position="1"/>
    </location>
</feature>
<evidence type="ECO:0000256" key="9">
    <source>
        <dbReference type="ARBA" id="ARBA00023136"/>
    </source>
</evidence>
<evidence type="ECO:0000256" key="7">
    <source>
        <dbReference type="ARBA" id="ARBA00023053"/>
    </source>
</evidence>
<evidence type="ECO:0000256" key="8">
    <source>
        <dbReference type="ARBA" id="ARBA00023065"/>
    </source>
</evidence>
<keyword evidence="9" id="KW-0472">Membrane</keyword>
<sequence>RDGFRLGVGTLTSARMSKSILSRLSDPYGKCEAGNAANPGYAHMGNYSIERCQQTCLQDLARVRCGCVDPLYSKMHNDSFCTSSPQASCLLC</sequence>
<dbReference type="PANTHER" id="PTHR11690">
    <property type="entry name" value="AMILORIDE-SENSITIVE SODIUM CHANNEL-RELATED"/>
    <property type="match status" value="1"/>
</dbReference>
<name>A0AAV5SUP8_9BILA</name>
<reference evidence="14" key="1">
    <citation type="submission" date="2023-10" db="EMBL/GenBank/DDBJ databases">
        <title>Genome assembly of Pristionchus species.</title>
        <authorList>
            <person name="Yoshida K."/>
            <person name="Sommer R.J."/>
        </authorList>
    </citation>
    <scope>NUCLEOTIDE SEQUENCE</scope>
    <source>
        <strain evidence="14">RS0144</strain>
    </source>
</reference>
<dbReference type="PANTHER" id="PTHR11690:SF269">
    <property type="entry name" value="DEGENERIN-LIKE PROTEIN ASIC-2"/>
    <property type="match status" value="1"/>
</dbReference>
<keyword evidence="12 13" id="KW-0407">Ion channel</keyword>
<dbReference type="GO" id="GO:0015280">
    <property type="term" value="F:ligand-gated sodium channel activity"/>
    <property type="evidence" value="ECO:0007669"/>
    <property type="project" value="TreeGrafter"/>
</dbReference>
<evidence type="ECO:0000256" key="1">
    <source>
        <dbReference type="ARBA" id="ARBA00004141"/>
    </source>
</evidence>
<comment type="similarity">
    <text evidence="2 13">Belongs to the amiloride-sensitive sodium channel (TC 1.A.6) family.</text>
</comment>